<proteinExistence type="predicted"/>
<keyword evidence="3" id="KW-1185">Reference proteome</keyword>
<organism evidence="2 3">
    <name type="scientific">Aureobasidium vineae</name>
    <dbReference type="NCBI Taxonomy" id="2773715"/>
    <lineage>
        <taxon>Eukaryota</taxon>
        <taxon>Fungi</taxon>
        <taxon>Dikarya</taxon>
        <taxon>Ascomycota</taxon>
        <taxon>Pezizomycotina</taxon>
        <taxon>Dothideomycetes</taxon>
        <taxon>Dothideomycetidae</taxon>
        <taxon>Dothideales</taxon>
        <taxon>Saccotheciaceae</taxon>
        <taxon>Aureobasidium</taxon>
    </lineage>
</organism>
<evidence type="ECO:0000313" key="2">
    <source>
        <dbReference type="EMBL" id="CAD0083914.1"/>
    </source>
</evidence>
<name>A0A9N8JAK8_9PEZI</name>
<comment type="caution">
    <text evidence="2">The sequence shown here is derived from an EMBL/GenBank/DDBJ whole genome shotgun (WGS) entry which is preliminary data.</text>
</comment>
<reference evidence="2" key="1">
    <citation type="submission" date="2020-06" db="EMBL/GenBank/DDBJ databases">
        <authorList>
            <person name="Onetto C."/>
        </authorList>
    </citation>
    <scope>NUCLEOTIDE SEQUENCE</scope>
</reference>
<evidence type="ECO:0000256" key="1">
    <source>
        <dbReference type="SAM" id="MobiDB-lite"/>
    </source>
</evidence>
<protein>
    <submittedName>
        <fullName evidence="2">Uncharacterized protein</fullName>
    </submittedName>
</protein>
<gene>
    <name evidence="2" type="ORF">AWRI4619_LOCUS2481</name>
</gene>
<dbReference type="AlphaFoldDB" id="A0A9N8JAK8"/>
<dbReference type="EMBL" id="CAIJEN010000003">
    <property type="protein sequence ID" value="CAD0083914.1"/>
    <property type="molecule type" value="Genomic_DNA"/>
</dbReference>
<evidence type="ECO:0000313" key="3">
    <source>
        <dbReference type="Proteomes" id="UP000716446"/>
    </source>
</evidence>
<accession>A0A9N8JAK8</accession>
<sequence length="80" mass="8094">MSSSDSEARDSGDLLNAIGSTSSLASTVSSVFSANAHLPKTNGHSSTNIAALTPLTYPASSPVKSHSPLLPPSPCSTRPK</sequence>
<dbReference type="Proteomes" id="UP000716446">
    <property type="component" value="Unassembled WGS sequence"/>
</dbReference>
<feature type="region of interest" description="Disordered" evidence="1">
    <location>
        <begin position="57"/>
        <end position="80"/>
    </location>
</feature>